<accession>A0A0L1JM83</accession>
<dbReference type="RefSeq" id="WP_050531816.1">
    <property type="nucleotide sequence ID" value="NZ_AQQZ01000007.1"/>
</dbReference>
<comment type="caution">
    <text evidence="2">The sequence shown here is derived from an EMBL/GenBank/DDBJ whole genome shotgun (WGS) entry which is preliminary data.</text>
</comment>
<feature type="chain" id="PRO_5005554049" evidence="1">
    <location>
        <begin position="22"/>
        <end position="92"/>
    </location>
</feature>
<protein>
    <submittedName>
        <fullName evidence="2">Uncharacterized protein</fullName>
    </submittedName>
</protein>
<reference evidence="2 3" key="1">
    <citation type="journal article" date="2015" name="Int. J. Syst. Evol. Microbiol.">
        <title>Aestuariivita atlantica sp. nov., isolated from deep sea sediment of the Atlantic Ocean.</title>
        <authorList>
            <person name="Li G."/>
            <person name="Lai Q."/>
            <person name="Du Y."/>
            <person name="Liu X."/>
            <person name="Sun F."/>
            <person name="Shao Z."/>
        </authorList>
    </citation>
    <scope>NUCLEOTIDE SEQUENCE [LARGE SCALE GENOMIC DNA]</scope>
    <source>
        <strain evidence="2 3">22II-S11-z3</strain>
    </source>
</reference>
<dbReference type="AlphaFoldDB" id="A0A0L1JM83"/>
<dbReference type="EMBL" id="AQQZ01000007">
    <property type="protein sequence ID" value="KNG92866.1"/>
    <property type="molecule type" value="Genomic_DNA"/>
</dbReference>
<dbReference type="Proteomes" id="UP000036938">
    <property type="component" value="Unassembled WGS sequence"/>
</dbReference>
<dbReference type="OrthoDB" id="7866600at2"/>
<evidence type="ECO:0000313" key="2">
    <source>
        <dbReference type="EMBL" id="KNG92866.1"/>
    </source>
</evidence>
<feature type="signal peptide" evidence="1">
    <location>
        <begin position="1"/>
        <end position="21"/>
    </location>
</feature>
<keyword evidence="3" id="KW-1185">Reference proteome</keyword>
<evidence type="ECO:0000313" key="3">
    <source>
        <dbReference type="Proteomes" id="UP000036938"/>
    </source>
</evidence>
<gene>
    <name evidence="2" type="ORF">ATO11_15505</name>
</gene>
<organism evidence="2 3">
    <name type="scientific">Pseudaestuariivita atlantica</name>
    <dbReference type="NCBI Taxonomy" id="1317121"/>
    <lineage>
        <taxon>Bacteria</taxon>
        <taxon>Pseudomonadati</taxon>
        <taxon>Pseudomonadota</taxon>
        <taxon>Alphaproteobacteria</taxon>
        <taxon>Rhodobacterales</taxon>
        <taxon>Paracoccaceae</taxon>
        <taxon>Pseudaestuariivita</taxon>
    </lineage>
</organism>
<proteinExistence type="predicted"/>
<evidence type="ECO:0000256" key="1">
    <source>
        <dbReference type="SAM" id="SignalP"/>
    </source>
</evidence>
<name>A0A0L1JM83_9RHOB</name>
<sequence length="92" mass="10337">MKKLTIAAIVASAGFAAPALAWEGKVIACYDKVWVPAKYSTTHVPHQAAKTKWVYQNGQMVEIYYPAIMKEMKTLVKEGYYIKRKAPCRNGN</sequence>
<keyword evidence="1" id="KW-0732">Signal</keyword>